<evidence type="ECO:0000313" key="1">
    <source>
        <dbReference type="EMBL" id="POM27561.1"/>
    </source>
</evidence>
<organism evidence="1 2">
    <name type="scientific">Actinomadura rubteroloni</name>
    <dbReference type="NCBI Taxonomy" id="1926885"/>
    <lineage>
        <taxon>Bacteria</taxon>
        <taxon>Bacillati</taxon>
        <taxon>Actinomycetota</taxon>
        <taxon>Actinomycetes</taxon>
        <taxon>Streptosporangiales</taxon>
        <taxon>Thermomonosporaceae</taxon>
        <taxon>Actinomadura</taxon>
    </lineage>
</organism>
<evidence type="ECO:0000313" key="2">
    <source>
        <dbReference type="Proteomes" id="UP000242367"/>
    </source>
</evidence>
<dbReference type="AlphaFoldDB" id="A0A2P4UR91"/>
<dbReference type="Proteomes" id="UP000242367">
    <property type="component" value="Unassembled WGS sequence"/>
</dbReference>
<proteinExistence type="predicted"/>
<keyword evidence="2" id="KW-1185">Reference proteome</keyword>
<gene>
    <name evidence="1" type="ORF">BTM25_19770</name>
</gene>
<comment type="caution">
    <text evidence="1">The sequence shown here is derived from an EMBL/GenBank/DDBJ whole genome shotgun (WGS) entry which is preliminary data.</text>
</comment>
<dbReference type="EMBL" id="MTBP01000001">
    <property type="protein sequence ID" value="POM27561.1"/>
    <property type="molecule type" value="Genomic_DNA"/>
</dbReference>
<sequence length="68" mass="6942">MACGKLVTVMTDTVEASPVVPAPLCLTCFGARLVITLGTPGSHRAPSVSPCPDCAADQAETPRFAGRV</sequence>
<accession>A0A2P4UR91</accession>
<name>A0A2P4UR91_9ACTN</name>
<protein>
    <submittedName>
        <fullName evidence="1">Uncharacterized protein</fullName>
    </submittedName>
</protein>
<reference evidence="1 2" key="1">
    <citation type="journal article" date="2017" name="Chemistry">
        <title>Isolation, Biosynthesis and Chemical Modifications of Rubterolones A-F: Rare Tropolone Alkaloids from Actinomadura sp. 5-2.</title>
        <authorList>
            <person name="Guo H."/>
            <person name="Benndorf R."/>
            <person name="Leichnitz D."/>
            <person name="Klassen J.L."/>
            <person name="Vollmers J."/>
            <person name="Gorls H."/>
            <person name="Steinacker M."/>
            <person name="Weigel C."/>
            <person name="Dahse H.M."/>
            <person name="Kaster A.K."/>
            <person name="de Beer Z.W."/>
            <person name="Poulsen M."/>
            <person name="Beemelmanns C."/>
        </authorList>
    </citation>
    <scope>NUCLEOTIDE SEQUENCE [LARGE SCALE GENOMIC DNA]</scope>
    <source>
        <strain evidence="1 2">5-2</strain>
    </source>
</reference>